<dbReference type="GO" id="GO:0046872">
    <property type="term" value="F:metal ion binding"/>
    <property type="evidence" value="ECO:0007669"/>
    <property type="project" value="UniProtKB-KW"/>
</dbReference>
<dbReference type="SUPFAM" id="SSF56529">
    <property type="entry name" value="FAH"/>
    <property type="match status" value="1"/>
</dbReference>
<feature type="region of interest" description="Disordered" evidence="3">
    <location>
        <begin position="179"/>
        <end position="246"/>
    </location>
</feature>
<evidence type="ECO:0000313" key="6">
    <source>
        <dbReference type="Proteomes" id="UP000694419"/>
    </source>
</evidence>
<evidence type="ECO:0000256" key="2">
    <source>
        <dbReference type="ARBA" id="ARBA00022723"/>
    </source>
</evidence>
<evidence type="ECO:0000313" key="5">
    <source>
        <dbReference type="Ensembl" id="ENSCPGP00000011444.1"/>
    </source>
</evidence>
<dbReference type="GO" id="GO:0044281">
    <property type="term" value="P:small molecule metabolic process"/>
    <property type="evidence" value="ECO:0007669"/>
    <property type="project" value="UniProtKB-ARBA"/>
</dbReference>
<dbReference type="Pfam" id="PF01557">
    <property type="entry name" value="FAA_hydrolase"/>
    <property type="match status" value="1"/>
</dbReference>
<sequence>MQDSSTSQLIFRLPKLIAWISRFVTLVPGDILLTGTPPGVGVFRKPPVFLKVRERQGETRNRVGMAARGHKGRGDRASHCVSAPCREETRCSARSRSWAPSATRWCEDRDAKSHPDSAALTAPRCNKSTSWVGTCSQVYWQWQLLVLLALVATAGTNCCMKACSLARLPLEWKGWARQSRGPAGVHTSSSTWGGRGASLEGGEGKTRGASLCWGGRWEGGKGASLGGEGGREGRAGSTRSHLPPSP</sequence>
<name>A0A8C3JNG5_9CHAR</name>
<dbReference type="InterPro" id="IPR036663">
    <property type="entry name" value="Fumarylacetoacetase_C_sf"/>
</dbReference>
<dbReference type="PANTHER" id="PTHR42796">
    <property type="entry name" value="FUMARYLACETOACETATE HYDROLASE DOMAIN-CONTAINING PROTEIN 2A-RELATED"/>
    <property type="match status" value="1"/>
</dbReference>
<accession>A0A8C3JNG5</accession>
<evidence type="ECO:0000256" key="3">
    <source>
        <dbReference type="SAM" id="MobiDB-lite"/>
    </source>
</evidence>
<proteinExistence type="inferred from homology"/>
<dbReference type="InterPro" id="IPR051121">
    <property type="entry name" value="FAH"/>
</dbReference>
<keyword evidence="6" id="KW-1185">Reference proteome</keyword>
<dbReference type="PANTHER" id="PTHR42796:SF4">
    <property type="entry name" value="FUMARYLACETOACETATE HYDROLASE DOMAIN-CONTAINING PROTEIN 2A"/>
    <property type="match status" value="1"/>
</dbReference>
<reference evidence="5" key="2">
    <citation type="submission" date="2025-09" db="UniProtKB">
        <authorList>
            <consortium name="Ensembl"/>
        </authorList>
    </citation>
    <scope>IDENTIFICATION</scope>
</reference>
<protein>
    <recommendedName>
        <fullName evidence="4">Fumarylacetoacetase-like C-terminal domain-containing protein</fullName>
    </recommendedName>
</protein>
<evidence type="ECO:0000259" key="4">
    <source>
        <dbReference type="Pfam" id="PF01557"/>
    </source>
</evidence>
<feature type="compositionally biased region" description="Gly residues" evidence="3">
    <location>
        <begin position="216"/>
        <end position="228"/>
    </location>
</feature>
<keyword evidence="2" id="KW-0479">Metal-binding</keyword>
<dbReference type="Proteomes" id="UP000694419">
    <property type="component" value="Unplaced"/>
</dbReference>
<dbReference type="InterPro" id="IPR011234">
    <property type="entry name" value="Fumarylacetoacetase-like_C"/>
</dbReference>
<organism evidence="5 6">
    <name type="scientific">Calidris pygmaea</name>
    <name type="common">Spoon-billed sandpiper</name>
    <dbReference type="NCBI Taxonomy" id="425635"/>
    <lineage>
        <taxon>Eukaryota</taxon>
        <taxon>Metazoa</taxon>
        <taxon>Chordata</taxon>
        <taxon>Craniata</taxon>
        <taxon>Vertebrata</taxon>
        <taxon>Euteleostomi</taxon>
        <taxon>Archelosauria</taxon>
        <taxon>Archosauria</taxon>
        <taxon>Dinosauria</taxon>
        <taxon>Saurischia</taxon>
        <taxon>Theropoda</taxon>
        <taxon>Coelurosauria</taxon>
        <taxon>Aves</taxon>
        <taxon>Neognathae</taxon>
        <taxon>Neoaves</taxon>
        <taxon>Charadriiformes</taxon>
        <taxon>Scolopacidae</taxon>
        <taxon>Calidris</taxon>
    </lineage>
</organism>
<dbReference type="AlphaFoldDB" id="A0A8C3JNG5"/>
<dbReference type="GO" id="GO:0003824">
    <property type="term" value="F:catalytic activity"/>
    <property type="evidence" value="ECO:0007669"/>
    <property type="project" value="InterPro"/>
</dbReference>
<feature type="domain" description="Fumarylacetoacetase-like C-terminal" evidence="4">
    <location>
        <begin position="1"/>
        <end position="53"/>
    </location>
</feature>
<dbReference type="Gene3D" id="3.90.850.10">
    <property type="entry name" value="Fumarylacetoacetase-like, C-terminal domain"/>
    <property type="match status" value="1"/>
</dbReference>
<reference evidence="5" key="1">
    <citation type="submission" date="2025-08" db="UniProtKB">
        <authorList>
            <consortium name="Ensembl"/>
        </authorList>
    </citation>
    <scope>IDENTIFICATION</scope>
</reference>
<dbReference type="Ensembl" id="ENSCPGT00000012553.1">
    <property type="protein sequence ID" value="ENSCPGP00000011444.1"/>
    <property type="gene ID" value="ENSCPGG00000008159.1"/>
</dbReference>
<evidence type="ECO:0000256" key="1">
    <source>
        <dbReference type="ARBA" id="ARBA00010211"/>
    </source>
</evidence>
<comment type="similarity">
    <text evidence="1">Belongs to the FAH family.</text>
</comment>